<protein>
    <recommendedName>
        <fullName evidence="1">DUF7305 domain-containing protein</fullName>
    </recommendedName>
</protein>
<dbReference type="Proteomes" id="UP000638570">
    <property type="component" value="Unassembled WGS sequence"/>
</dbReference>
<dbReference type="EMBL" id="JAERTZ010000018">
    <property type="protein sequence ID" value="MBL1377210.1"/>
    <property type="molecule type" value="Genomic_DNA"/>
</dbReference>
<dbReference type="InterPro" id="IPR055729">
    <property type="entry name" value="DUF7305"/>
</dbReference>
<evidence type="ECO:0000313" key="2">
    <source>
        <dbReference type="EMBL" id="MBL1377210.1"/>
    </source>
</evidence>
<dbReference type="Pfam" id="PF23981">
    <property type="entry name" value="DUF7305"/>
    <property type="match status" value="1"/>
</dbReference>
<evidence type="ECO:0000313" key="3">
    <source>
        <dbReference type="Proteomes" id="UP000638570"/>
    </source>
</evidence>
<accession>A0ABS1QQS1</accession>
<proteinExistence type="predicted"/>
<reference evidence="3" key="1">
    <citation type="submission" date="2021-01" db="EMBL/GenBank/DDBJ databases">
        <title>Genome public.</title>
        <authorList>
            <person name="Liu C."/>
            <person name="Sun Q."/>
        </authorList>
    </citation>
    <scope>NUCLEOTIDE SEQUENCE [LARGE SCALE GENOMIC DNA]</scope>
    <source>
        <strain evidence="3">CGMCC 1.18722</strain>
    </source>
</reference>
<organism evidence="2 3">
    <name type="scientific">Zobellella iuensis</name>
    <dbReference type="NCBI Taxonomy" id="2803811"/>
    <lineage>
        <taxon>Bacteria</taxon>
        <taxon>Pseudomonadati</taxon>
        <taxon>Pseudomonadota</taxon>
        <taxon>Gammaproteobacteria</taxon>
        <taxon>Aeromonadales</taxon>
        <taxon>Aeromonadaceae</taxon>
        <taxon>Zobellella</taxon>
    </lineage>
</organism>
<name>A0ABS1QQS1_9GAMM</name>
<evidence type="ECO:0000259" key="1">
    <source>
        <dbReference type="Pfam" id="PF23981"/>
    </source>
</evidence>
<gene>
    <name evidence="2" type="ORF">JKV55_07670</name>
</gene>
<feature type="domain" description="DUF7305" evidence="1">
    <location>
        <begin position="133"/>
        <end position="237"/>
    </location>
</feature>
<dbReference type="RefSeq" id="WP_202083847.1">
    <property type="nucleotide sequence ID" value="NZ_JAERTZ010000018.1"/>
</dbReference>
<keyword evidence="3" id="KW-1185">Reference proteome</keyword>
<comment type="caution">
    <text evidence="2">The sequence shown here is derived from an EMBL/GenBank/DDBJ whole genome shotgun (WGS) entry which is preliminary data.</text>
</comment>
<sequence>MTSFLDSAQSHHSSGTYTRSDAAKVLGDEDNRLNFNKYNNQNGYVLTCGDAPCTLSYEERSKISLPSFQKQNGGSWLSISSWNCPQSSRLSSTNFSGLEVQNCEVEVSPFKADQVTVNSGGRLVLNEGVYWFGSFSMNNNAELVINGPVTIFVKDRFGITGDAEVNPEASSRSLLMVSYNENGYSSINNNALFNGFIYSAAGVVHLTGDAEVRGRVNVYSLTMNNNTVIAGDDAVEKNDLAGSIHHYELHFNSCNALLTAKACGDASCSVLYDKKATIHVQNQDRPPRNIANFNNFVGLAQQSIAKTAQSLNYRFTLGYQANGNGGNLSPKPASGLVCYVDGQRTCTVNGKSSSGSGSGFNFAADTAYAGGEARVSMATNACSATAGQAELTLNFSTASQHSHSLAIRWPGGVATLQPGQSQLLTLPTNGVTLSYPEAELITLTVKETETGNTRQEQVAFVPKAWHVNDPKECLDDQGHFIYGEHAQSCEPLAKVGDPAPFRVSALDIKGDEITLSNWLLGKIQDNSLIEFSVKNGDITYSYSQGLKAGEQDAQPDIVGVASLRVKDWTAGYIPQGDTPLQTSGDKNTIGRTVPASLLVVEKRSGSLADGVVYAGNAVSFDEPPGFIIQGLNTKQQPLHSYRGEFAKGLLKHSRVWLDALHEYNGLELELANSAQGRHELAVINRELTFVKGEPFAETGLDVPLRFKSEDHDLTEGTTDDVSLTDAGERLRYGYLTLMDTELGINETGRMASLLHYLDLGGKVTEDRITRYSLVGVSVDYRPVLDPGLVLEAKESDVSVVPYGREVSDIRVRLEGLASWLQPYRDGELAAPEARLDIVKKLRRRANDSTFNRREVIR</sequence>